<accession>W4V1K2</accession>
<dbReference type="InterPro" id="IPR000631">
    <property type="entry name" value="CARKD"/>
</dbReference>
<dbReference type="PROSITE" id="PS51383">
    <property type="entry name" value="YJEF_C_3"/>
    <property type="match status" value="1"/>
</dbReference>
<comment type="caution">
    <text evidence="2">The sequence shown here is derived from an EMBL/GenBank/DDBJ whole genome shotgun (WGS) entry which is preliminary data.</text>
</comment>
<dbReference type="GO" id="GO:0016836">
    <property type="term" value="F:hydro-lyase activity"/>
    <property type="evidence" value="ECO:0007669"/>
    <property type="project" value="InterPro"/>
</dbReference>
<dbReference type="Gene3D" id="3.40.1190.20">
    <property type="match status" value="1"/>
</dbReference>
<evidence type="ECO:0000313" key="3">
    <source>
        <dbReference type="Proteomes" id="UP000019109"/>
    </source>
</evidence>
<dbReference type="EMBL" id="BAVR01000006">
    <property type="protein sequence ID" value="GAE87360.1"/>
    <property type="molecule type" value="Genomic_DNA"/>
</dbReference>
<dbReference type="RefSeq" id="WP_279378967.1">
    <property type="nucleotide sequence ID" value="NZ_BAVR01000006.1"/>
</dbReference>
<proteinExistence type="predicted"/>
<protein>
    <submittedName>
        <fullName evidence="2">NAD(P)HX epimerase</fullName>
    </submittedName>
</protein>
<evidence type="ECO:0000313" key="2">
    <source>
        <dbReference type="EMBL" id="GAE87360.1"/>
    </source>
</evidence>
<dbReference type="Proteomes" id="UP000019109">
    <property type="component" value="Unassembled WGS sequence"/>
</dbReference>
<dbReference type="SUPFAM" id="SSF53613">
    <property type="entry name" value="Ribokinase-like"/>
    <property type="match status" value="1"/>
</dbReference>
<evidence type="ECO:0000259" key="1">
    <source>
        <dbReference type="PROSITE" id="PS51383"/>
    </source>
</evidence>
<dbReference type="InterPro" id="IPR029056">
    <property type="entry name" value="Ribokinase-like"/>
</dbReference>
<organism evidence="2 3">
    <name type="scientific">Acetivibrio straminisolvens JCM 21531</name>
    <dbReference type="NCBI Taxonomy" id="1294263"/>
    <lineage>
        <taxon>Bacteria</taxon>
        <taxon>Bacillati</taxon>
        <taxon>Bacillota</taxon>
        <taxon>Clostridia</taxon>
        <taxon>Eubacteriales</taxon>
        <taxon>Oscillospiraceae</taxon>
        <taxon>Acetivibrio</taxon>
    </lineage>
</organism>
<keyword evidence="3" id="KW-1185">Reference proteome</keyword>
<reference evidence="2" key="1">
    <citation type="journal article" date="2014" name="Genome Announc.">
        <title>Draft Genome Sequence of Clostridium straminisolvens Strain JCM 21531T, Isolated from a Cellulose-Degrading Bacterial Community.</title>
        <authorList>
            <person name="Yuki M."/>
            <person name="Oshima K."/>
            <person name="Suda W."/>
            <person name="Sakamoto M."/>
            <person name="Kitamura K."/>
            <person name="Iida T."/>
            <person name="Hattori M."/>
            <person name="Ohkuma M."/>
        </authorList>
    </citation>
    <scope>NUCLEOTIDE SEQUENCE [LARGE SCALE GENOMIC DNA]</scope>
    <source>
        <strain evidence="2">JCM 21531</strain>
    </source>
</reference>
<feature type="domain" description="YjeF C-terminal" evidence="1">
    <location>
        <begin position="1"/>
        <end position="38"/>
    </location>
</feature>
<dbReference type="AlphaFoldDB" id="W4V1K2"/>
<gene>
    <name evidence="2" type="ORF">JCM21531_721</name>
</gene>
<sequence>MVDADGLNLISKDLSVLNRSKAPMVFTPHPGEMARLMA</sequence>
<name>W4V1K2_9FIRM</name>
<dbReference type="Pfam" id="PF01256">
    <property type="entry name" value="Carb_kinase"/>
    <property type="match status" value="1"/>
</dbReference>
<dbReference type="STRING" id="1294263.JCM21531_721"/>